<dbReference type="Pfam" id="PF00122">
    <property type="entry name" value="E1-E2_ATPase"/>
    <property type="match status" value="1"/>
</dbReference>
<evidence type="ECO:0000313" key="20">
    <source>
        <dbReference type="EMBL" id="WOJ88824.1"/>
    </source>
</evidence>
<dbReference type="CDD" id="cd02077">
    <property type="entry name" value="P-type_ATPase_Mg"/>
    <property type="match status" value="1"/>
</dbReference>
<dbReference type="SMART" id="SM00831">
    <property type="entry name" value="Cation_ATPase_N"/>
    <property type="match status" value="1"/>
</dbReference>
<dbReference type="Pfam" id="PF13246">
    <property type="entry name" value="Cation_ATPase"/>
    <property type="match status" value="1"/>
</dbReference>
<evidence type="ECO:0000256" key="5">
    <source>
        <dbReference type="ARBA" id="ARBA00013555"/>
    </source>
</evidence>
<dbReference type="SFLD" id="SFLDG00002">
    <property type="entry name" value="C1.7:_P-type_atpase_like"/>
    <property type="match status" value="1"/>
</dbReference>
<dbReference type="EC" id="7.2.2.14" evidence="4"/>
<comment type="similarity">
    <text evidence="3">Belongs to the cation transport ATPase (P-type) (TC 3.A.3) family. Type IIIB subfamily.</text>
</comment>
<evidence type="ECO:0000256" key="17">
    <source>
        <dbReference type="ARBA" id="ARBA00047295"/>
    </source>
</evidence>
<dbReference type="InterPro" id="IPR006068">
    <property type="entry name" value="ATPase_P-typ_cation-transptr_C"/>
</dbReference>
<dbReference type="InterPro" id="IPR036412">
    <property type="entry name" value="HAD-like_sf"/>
</dbReference>
<feature type="transmembrane region" description="Helical" evidence="18">
    <location>
        <begin position="864"/>
        <end position="883"/>
    </location>
</feature>
<dbReference type="NCBIfam" id="TIGR01524">
    <property type="entry name" value="ATPase-IIIB_Mg"/>
    <property type="match status" value="1"/>
</dbReference>
<evidence type="ECO:0000256" key="16">
    <source>
        <dbReference type="ARBA" id="ARBA00029806"/>
    </source>
</evidence>
<evidence type="ECO:0000256" key="12">
    <source>
        <dbReference type="ARBA" id="ARBA00022842"/>
    </source>
</evidence>
<keyword evidence="6" id="KW-1003">Cell membrane</keyword>
<keyword evidence="8" id="KW-0597">Phosphoprotein</keyword>
<organism evidence="20 21">
    <name type="scientific">Methylocapsa polymorpha</name>
    <dbReference type="NCBI Taxonomy" id="3080828"/>
    <lineage>
        <taxon>Bacteria</taxon>
        <taxon>Pseudomonadati</taxon>
        <taxon>Pseudomonadota</taxon>
        <taxon>Alphaproteobacteria</taxon>
        <taxon>Hyphomicrobiales</taxon>
        <taxon>Beijerinckiaceae</taxon>
        <taxon>Methylocapsa</taxon>
    </lineage>
</organism>
<dbReference type="SFLD" id="SFLDF00027">
    <property type="entry name" value="p-type_atpase"/>
    <property type="match status" value="1"/>
</dbReference>
<keyword evidence="7" id="KW-0997">Cell inner membrane</keyword>
<dbReference type="InterPro" id="IPR004014">
    <property type="entry name" value="ATPase_P-typ_cation-transptr_N"/>
</dbReference>
<comment type="subcellular location">
    <subcellularLocation>
        <location evidence="2">Cell inner membrane</location>
        <topology evidence="2">Multi-pass membrane protein</topology>
    </subcellularLocation>
</comment>
<feature type="transmembrane region" description="Helical" evidence="18">
    <location>
        <begin position="765"/>
        <end position="788"/>
    </location>
</feature>
<dbReference type="InterPro" id="IPR059000">
    <property type="entry name" value="ATPase_P-type_domA"/>
</dbReference>
<evidence type="ECO:0000256" key="18">
    <source>
        <dbReference type="SAM" id="Phobius"/>
    </source>
</evidence>
<dbReference type="RefSeq" id="WP_407338261.1">
    <property type="nucleotide sequence ID" value="NZ_CP136862.1"/>
</dbReference>
<evidence type="ECO:0000256" key="1">
    <source>
        <dbReference type="ARBA" id="ARBA00003954"/>
    </source>
</evidence>
<keyword evidence="9 18" id="KW-0812">Transmembrane</keyword>
<keyword evidence="15 18" id="KW-0472">Membrane</keyword>
<comment type="function">
    <text evidence="1">Mediates magnesium influx to the cytosol.</text>
</comment>
<keyword evidence="11" id="KW-0067">ATP-binding</keyword>
<dbReference type="InterPro" id="IPR023298">
    <property type="entry name" value="ATPase_P-typ_TM_dom_sf"/>
</dbReference>
<dbReference type="SUPFAM" id="SSF56784">
    <property type="entry name" value="HAD-like"/>
    <property type="match status" value="1"/>
</dbReference>
<dbReference type="Pfam" id="PF00689">
    <property type="entry name" value="Cation_ATPase_C"/>
    <property type="match status" value="1"/>
</dbReference>
<dbReference type="SFLD" id="SFLDS00003">
    <property type="entry name" value="Haloacid_Dehalogenase"/>
    <property type="match status" value="1"/>
</dbReference>
<accession>A0ABZ0HNF3</accession>
<dbReference type="PROSITE" id="PS00154">
    <property type="entry name" value="ATPASE_E1_E2"/>
    <property type="match status" value="1"/>
</dbReference>
<dbReference type="Pfam" id="PF00690">
    <property type="entry name" value="Cation_ATPase_N"/>
    <property type="match status" value="1"/>
</dbReference>
<keyword evidence="10" id="KW-0547">Nucleotide-binding</keyword>
<dbReference type="Gene3D" id="3.40.50.1000">
    <property type="entry name" value="HAD superfamily/HAD-like"/>
    <property type="match status" value="1"/>
</dbReference>
<feature type="transmembrane region" description="Helical" evidence="18">
    <location>
        <begin position="831"/>
        <end position="852"/>
    </location>
</feature>
<evidence type="ECO:0000256" key="15">
    <source>
        <dbReference type="ARBA" id="ARBA00023136"/>
    </source>
</evidence>
<evidence type="ECO:0000256" key="9">
    <source>
        <dbReference type="ARBA" id="ARBA00022692"/>
    </source>
</evidence>
<dbReference type="InterPro" id="IPR018303">
    <property type="entry name" value="ATPase_P-typ_P_site"/>
</dbReference>
<dbReference type="EMBL" id="CP136862">
    <property type="protein sequence ID" value="WOJ88824.1"/>
    <property type="molecule type" value="Genomic_DNA"/>
</dbReference>
<keyword evidence="21" id="KW-1185">Reference proteome</keyword>
<evidence type="ECO:0000256" key="2">
    <source>
        <dbReference type="ARBA" id="ARBA00004429"/>
    </source>
</evidence>
<evidence type="ECO:0000256" key="7">
    <source>
        <dbReference type="ARBA" id="ARBA00022519"/>
    </source>
</evidence>
<protein>
    <recommendedName>
        <fullName evidence="5">Magnesium-transporting ATPase, P-type 1</fullName>
        <ecNumber evidence="4">7.2.2.14</ecNumber>
    </recommendedName>
    <alternativeName>
        <fullName evidence="16">Mg(2+) transport ATPase, P-type 1</fullName>
    </alternativeName>
</protein>
<evidence type="ECO:0000256" key="4">
    <source>
        <dbReference type="ARBA" id="ARBA00012786"/>
    </source>
</evidence>
<feature type="transmembrane region" description="Helical" evidence="18">
    <location>
        <begin position="800"/>
        <end position="819"/>
    </location>
</feature>
<reference evidence="20 21" key="1">
    <citation type="submission" date="2023-10" db="EMBL/GenBank/DDBJ databases">
        <title>Novel methanotroph of the genus Methylocapsa from a subarctic wetland.</title>
        <authorList>
            <person name="Belova S.E."/>
            <person name="Oshkin I.Y."/>
            <person name="Miroshnikov K."/>
            <person name="Dedysh S.N."/>
        </authorList>
    </citation>
    <scope>NUCLEOTIDE SEQUENCE [LARGE SCALE GENOMIC DNA]</scope>
    <source>
        <strain evidence="20 21">RX1</strain>
    </source>
</reference>
<dbReference type="NCBIfam" id="TIGR01494">
    <property type="entry name" value="ATPase_P-type"/>
    <property type="match status" value="2"/>
</dbReference>
<feature type="transmembrane region" description="Helical" evidence="18">
    <location>
        <begin position="113"/>
        <end position="130"/>
    </location>
</feature>
<evidence type="ECO:0000256" key="11">
    <source>
        <dbReference type="ARBA" id="ARBA00022840"/>
    </source>
</evidence>
<evidence type="ECO:0000256" key="8">
    <source>
        <dbReference type="ARBA" id="ARBA00022553"/>
    </source>
</evidence>
<evidence type="ECO:0000259" key="19">
    <source>
        <dbReference type="SMART" id="SM00831"/>
    </source>
</evidence>
<dbReference type="InterPro" id="IPR006415">
    <property type="entry name" value="P-type_ATPase_IIIB"/>
</dbReference>
<keyword evidence="13" id="KW-1278">Translocase</keyword>
<evidence type="ECO:0000256" key="14">
    <source>
        <dbReference type="ARBA" id="ARBA00022989"/>
    </source>
</evidence>
<evidence type="ECO:0000256" key="3">
    <source>
        <dbReference type="ARBA" id="ARBA00008746"/>
    </source>
</evidence>
<proteinExistence type="inferred from homology"/>
<dbReference type="Proteomes" id="UP001626536">
    <property type="component" value="Chromosome"/>
</dbReference>
<comment type="catalytic activity">
    <reaction evidence="17">
        <text>Mg(2+)(out) + ATP + H2O = Mg(2+)(in) + ADP + phosphate + H(+)</text>
        <dbReference type="Rhea" id="RHEA:10260"/>
        <dbReference type="ChEBI" id="CHEBI:15377"/>
        <dbReference type="ChEBI" id="CHEBI:15378"/>
        <dbReference type="ChEBI" id="CHEBI:18420"/>
        <dbReference type="ChEBI" id="CHEBI:30616"/>
        <dbReference type="ChEBI" id="CHEBI:43474"/>
        <dbReference type="ChEBI" id="CHEBI:456216"/>
        <dbReference type="EC" id="7.2.2.14"/>
    </reaction>
</comment>
<feature type="transmembrane region" description="Helical" evidence="18">
    <location>
        <begin position="314"/>
        <end position="338"/>
    </location>
</feature>
<keyword evidence="14 18" id="KW-1133">Transmembrane helix</keyword>
<evidence type="ECO:0000256" key="10">
    <source>
        <dbReference type="ARBA" id="ARBA00022741"/>
    </source>
</evidence>
<feature type="domain" description="Cation-transporting P-type ATPase N-terminal" evidence="19">
    <location>
        <begin position="41"/>
        <end position="109"/>
    </location>
</feature>
<dbReference type="NCBIfam" id="NF011702">
    <property type="entry name" value="PRK15122.1"/>
    <property type="match status" value="1"/>
</dbReference>
<dbReference type="InterPro" id="IPR008250">
    <property type="entry name" value="ATPase_P-typ_transduc_dom_A_sf"/>
</dbReference>
<dbReference type="Gene3D" id="3.40.1110.10">
    <property type="entry name" value="Calcium-transporting ATPase, cytoplasmic domain N"/>
    <property type="match status" value="1"/>
</dbReference>
<gene>
    <name evidence="20" type="primary">mgtA</name>
    <name evidence="20" type="ORF">RZS28_13535</name>
</gene>
<dbReference type="PRINTS" id="PR01836">
    <property type="entry name" value="MGATPASE"/>
</dbReference>
<dbReference type="Gene3D" id="1.20.1110.10">
    <property type="entry name" value="Calcium-transporting ATPase, transmembrane domain"/>
    <property type="match status" value="1"/>
</dbReference>
<dbReference type="InterPro" id="IPR001757">
    <property type="entry name" value="P_typ_ATPase"/>
</dbReference>
<dbReference type="InterPro" id="IPR044492">
    <property type="entry name" value="P_typ_ATPase_HD_dom"/>
</dbReference>
<dbReference type="Gene3D" id="2.70.150.10">
    <property type="entry name" value="Calcium-transporting ATPase, cytoplasmic transduction domain A"/>
    <property type="match status" value="1"/>
</dbReference>
<name>A0ABZ0HNF3_9HYPH</name>
<dbReference type="InterPro" id="IPR023214">
    <property type="entry name" value="HAD_sf"/>
</dbReference>
<evidence type="ECO:0000256" key="13">
    <source>
        <dbReference type="ARBA" id="ARBA00022967"/>
    </source>
</evidence>
<dbReference type="SUPFAM" id="SSF81665">
    <property type="entry name" value="Calcium ATPase, transmembrane domain M"/>
    <property type="match status" value="1"/>
</dbReference>
<feature type="transmembrane region" description="Helical" evidence="18">
    <location>
        <begin position="284"/>
        <end position="302"/>
    </location>
</feature>
<sequence>MNGQTLLDRLNFRKATAARRVKARDTNIVLSNEILAVSRAEEAGIWPLLRSSPDGLEPAEAEARLASVGPNLITREGRPSILRELWGRAKNPLNALLLSLATVSYFLGDMRAAVVIAIMVVLAIATAFVQEHRSNDAAAKLRAMVKTAASVKRRGVTQAADDAQSNGFIDIPMEQLVPGDIVRLSAGDMIPADLRLLTAKDLFINQSALTGEAMPSEKSPEASDGSIADPFDVPNLCFMGGSVVSGFGTGAIVHTGSKTYFGQLADQIAGRRELTSFDKGINRFTWLMIQFMMVMVPTVFLINGFTKGDWLEALLFAVAVAVGLTPEMLPMIVTVNLAKGAIAMSKKSVIVKRLNAIQNFGAMNVLCTDKTGTLTQDRIILKLHLDIRGEDSERVLEYAYLNSHYQSGLKNLLDVAVLQHIELGKNLHLQHQYKIIDEIPFDFVRRRLSVVLSREDETHVLICKGAIEEVFSVCKFYEIGNERGALDASHLASVKAQTRALNEDGFRVVAVAYKEMTDLKQKSYSVDDERDLTLLGFIAFLDPPKDSAGAAIAALNQGGVAVKILTGDNEIVTRKICREVGLDVDRIALGPEIEKMDDAALADIASSVVVFAKLSPSQKARVISALHAKGHVVGFLGDGINDSPALKSADVGISVDTAVDIAKESADIILLEKSLMVLQEGVIEGRKVFGNITKYIKMGASSNFGNMFSVLGASIFLPFLPMLPIQVLTNNLLYDFSQTTIPTDNVDEDYLEVPRKWDIGNIFKFMVFIGPISSIFDYATFFTMLYVFNSWSNPTLFQTGWFVESILTQTLIIHIIRTAKIPFFQSHASPALIATTVIICAISIALPFTPFIADALKFTPLPPLYWPIIASFLLSYAVLTHLVKTWFVRRWGM</sequence>
<evidence type="ECO:0000256" key="6">
    <source>
        <dbReference type="ARBA" id="ARBA00022475"/>
    </source>
</evidence>
<evidence type="ECO:0000313" key="21">
    <source>
        <dbReference type="Proteomes" id="UP001626536"/>
    </source>
</evidence>
<dbReference type="PANTHER" id="PTHR42861">
    <property type="entry name" value="CALCIUM-TRANSPORTING ATPASE"/>
    <property type="match status" value="1"/>
</dbReference>
<keyword evidence="12" id="KW-0460">Magnesium</keyword>
<dbReference type="InterPro" id="IPR023299">
    <property type="entry name" value="ATPase_P-typ_cyto_dom_N"/>
</dbReference>
<dbReference type="SUPFAM" id="SSF81653">
    <property type="entry name" value="Calcium ATPase, transduction domain A"/>
    <property type="match status" value="1"/>
</dbReference>